<keyword evidence="2" id="KW-1185">Reference proteome</keyword>
<name>A0A5C6E693_9BACT</name>
<dbReference type="RefSeq" id="WP_146524694.1">
    <property type="nucleotide sequence ID" value="NZ_SJPV01000001.1"/>
</dbReference>
<protein>
    <recommendedName>
        <fullName evidence="3">RNA polymerase sigma factor</fullName>
    </recommendedName>
</protein>
<reference evidence="1 2" key="1">
    <citation type="submission" date="2019-02" db="EMBL/GenBank/DDBJ databases">
        <title>Deep-cultivation of Planctomycetes and their phenomic and genomic characterization uncovers novel biology.</title>
        <authorList>
            <person name="Wiegand S."/>
            <person name="Jogler M."/>
            <person name="Boedeker C."/>
            <person name="Pinto D."/>
            <person name="Vollmers J."/>
            <person name="Rivas-Marin E."/>
            <person name="Kohn T."/>
            <person name="Peeters S.H."/>
            <person name="Heuer A."/>
            <person name="Rast P."/>
            <person name="Oberbeckmann S."/>
            <person name="Bunk B."/>
            <person name="Jeske O."/>
            <person name="Meyerdierks A."/>
            <person name="Storesund J.E."/>
            <person name="Kallscheuer N."/>
            <person name="Luecker S."/>
            <person name="Lage O.M."/>
            <person name="Pohl T."/>
            <person name="Merkel B.J."/>
            <person name="Hornburger P."/>
            <person name="Mueller R.-W."/>
            <person name="Bruemmer F."/>
            <person name="Labrenz M."/>
            <person name="Spormann A.M."/>
            <person name="Op Den Camp H."/>
            <person name="Overmann J."/>
            <person name="Amann R."/>
            <person name="Jetten M.S.M."/>
            <person name="Mascher T."/>
            <person name="Medema M.H."/>
            <person name="Devos D.P."/>
            <person name="Kaster A.-K."/>
            <person name="Ovreas L."/>
            <person name="Rohde M."/>
            <person name="Galperin M.Y."/>
            <person name="Jogler C."/>
        </authorList>
    </citation>
    <scope>NUCLEOTIDE SEQUENCE [LARGE SCALE GENOMIC DNA]</scope>
    <source>
        <strain evidence="1 2">Poly41</strain>
    </source>
</reference>
<comment type="caution">
    <text evidence="1">The sequence shown here is derived from an EMBL/GenBank/DDBJ whole genome shotgun (WGS) entry which is preliminary data.</text>
</comment>
<evidence type="ECO:0008006" key="3">
    <source>
        <dbReference type="Google" id="ProtNLM"/>
    </source>
</evidence>
<dbReference type="EMBL" id="SJPV01000001">
    <property type="protein sequence ID" value="TWU42689.1"/>
    <property type="molecule type" value="Genomic_DNA"/>
</dbReference>
<accession>A0A5C6E693</accession>
<dbReference type="AlphaFoldDB" id="A0A5C6E693"/>
<sequence length="109" mass="12799">MCLQTVSFKLDSFSDEAELLRLFESQFRKHAGRMLRQFPIVRRWEQTDDIVQVALIRLHFGISSLQVKSPTHLRRLAAVHLRRQLQRRWSEAKTTIAKALSGDTMMMKC</sequence>
<organism evidence="1 2">
    <name type="scientific">Novipirellula artificiosorum</name>
    <dbReference type="NCBI Taxonomy" id="2528016"/>
    <lineage>
        <taxon>Bacteria</taxon>
        <taxon>Pseudomonadati</taxon>
        <taxon>Planctomycetota</taxon>
        <taxon>Planctomycetia</taxon>
        <taxon>Pirellulales</taxon>
        <taxon>Pirellulaceae</taxon>
        <taxon>Novipirellula</taxon>
    </lineage>
</organism>
<proteinExistence type="predicted"/>
<dbReference type="Proteomes" id="UP000319143">
    <property type="component" value="Unassembled WGS sequence"/>
</dbReference>
<dbReference type="OrthoDB" id="283468at2"/>
<evidence type="ECO:0000313" key="2">
    <source>
        <dbReference type="Proteomes" id="UP000319143"/>
    </source>
</evidence>
<gene>
    <name evidence="1" type="ORF">Poly41_09890</name>
</gene>
<evidence type="ECO:0000313" key="1">
    <source>
        <dbReference type="EMBL" id="TWU42689.1"/>
    </source>
</evidence>